<keyword evidence="1" id="KW-0812">Transmembrane</keyword>
<feature type="transmembrane region" description="Helical" evidence="1">
    <location>
        <begin position="82"/>
        <end position="107"/>
    </location>
</feature>
<evidence type="ECO:0000256" key="1">
    <source>
        <dbReference type="SAM" id="Phobius"/>
    </source>
</evidence>
<name>A0A6J6E139_9ZZZZ</name>
<accession>A0A6J6E139</accession>
<keyword evidence="1" id="KW-1133">Transmembrane helix</keyword>
<feature type="transmembrane region" description="Helical" evidence="1">
    <location>
        <begin position="50"/>
        <end position="70"/>
    </location>
</feature>
<sequence length="108" mass="11785">MNKLLRTAIIWVVLIPVFYLLGQFLGYFIFWALGYDEGESILTGPVIDRFIVSIPVGVLMLTPCVQAVRYGFAAKRAVGRKALFPTLAGALAGSFIFFSLLVSLLGLA</sequence>
<dbReference type="EMBL" id="CAEZTT010000013">
    <property type="protein sequence ID" value="CAB4570101.1"/>
    <property type="molecule type" value="Genomic_DNA"/>
</dbReference>
<protein>
    <submittedName>
        <fullName evidence="2">Unannotated protein</fullName>
    </submittedName>
</protein>
<feature type="transmembrane region" description="Helical" evidence="1">
    <location>
        <begin position="7"/>
        <end position="30"/>
    </location>
</feature>
<dbReference type="AlphaFoldDB" id="A0A6J6E139"/>
<proteinExistence type="predicted"/>
<evidence type="ECO:0000313" key="2">
    <source>
        <dbReference type="EMBL" id="CAB4570101.1"/>
    </source>
</evidence>
<keyword evidence="1" id="KW-0472">Membrane</keyword>
<organism evidence="2">
    <name type="scientific">freshwater metagenome</name>
    <dbReference type="NCBI Taxonomy" id="449393"/>
    <lineage>
        <taxon>unclassified sequences</taxon>
        <taxon>metagenomes</taxon>
        <taxon>ecological metagenomes</taxon>
    </lineage>
</organism>
<reference evidence="2" key="1">
    <citation type="submission" date="2020-05" db="EMBL/GenBank/DDBJ databases">
        <authorList>
            <person name="Chiriac C."/>
            <person name="Salcher M."/>
            <person name="Ghai R."/>
            <person name="Kavagutti S V."/>
        </authorList>
    </citation>
    <scope>NUCLEOTIDE SEQUENCE</scope>
</reference>
<gene>
    <name evidence="2" type="ORF">UFOPK1726_00223</name>
</gene>